<evidence type="ECO:0000256" key="1">
    <source>
        <dbReference type="SAM" id="MobiDB-lite"/>
    </source>
</evidence>
<feature type="compositionally biased region" description="Polar residues" evidence="1">
    <location>
        <begin position="107"/>
        <end position="119"/>
    </location>
</feature>
<protein>
    <submittedName>
        <fullName evidence="2">Uncharacterized protein</fullName>
    </submittedName>
</protein>
<dbReference type="AlphaFoldDB" id="A0A166JGE2"/>
<feature type="region of interest" description="Disordered" evidence="1">
    <location>
        <begin position="58"/>
        <end position="119"/>
    </location>
</feature>
<dbReference type="Proteomes" id="UP000076842">
    <property type="component" value="Unassembled WGS sequence"/>
</dbReference>
<evidence type="ECO:0000313" key="3">
    <source>
        <dbReference type="Proteomes" id="UP000076842"/>
    </source>
</evidence>
<accession>A0A166JGE2</accession>
<feature type="compositionally biased region" description="Polar residues" evidence="1">
    <location>
        <begin position="84"/>
        <end position="99"/>
    </location>
</feature>
<feature type="compositionally biased region" description="Pro residues" evidence="1">
    <location>
        <begin position="17"/>
        <end position="26"/>
    </location>
</feature>
<feature type="compositionally biased region" description="Basic residues" evidence="1">
    <location>
        <begin position="1"/>
        <end position="11"/>
    </location>
</feature>
<dbReference type="InParanoid" id="A0A166JGE2"/>
<feature type="region of interest" description="Disordered" evidence="1">
    <location>
        <begin position="1"/>
        <end position="46"/>
    </location>
</feature>
<gene>
    <name evidence="2" type="ORF">CALCODRAFT_275117</name>
</gene>
<organism evidence="2 3">
    <name type="scientific">Calocera cornea HHB12733</name>
    <dbReference type="NCBI Taxonomy" id="1353952"/>
    <lineage>
        <taxon>Eukaryota</taxon>
        <taxon>Fungi</taxon>
        <taxon>Dikarya</taxon>
        <taxon>Basidiomycota</taxon>
        <taxon>Agaricomycotina</taxon>
        <taxon>Dacrymycetes</taxon>
        <taxon>Dacrymycetales</taxon>
        <taxon>Dacrymycetaceae</taxon>
        <taxon>Calocera</taxon>
    </lineage>
</organism>
<reference evidence="2 3" key="1">
    <citation type="journal article" date="2016" name="Mol. Biol. Evol.">
        <title>Comparative Genomics of Early-Diverging Mushroom-Forming Fungi Provides Insights into the Origins of Lignocellulose Decay Capabilities.</title>
        <authorList>
            <person name="Nagy L.G."/>
            <person name="Riley R."/>
            <person name="Tritt A."/>
            <person name="Adam C."/>
            <person name="Daum C."/>
            <person name="Floudas D."/>
            <person name="Sun H."/>
            <person name="Yadav J.S."/>
            <person name="Pangilinan J."/>
            <person name="Larsson K.H."/>
            <person name="Matsuura K."/>
            <person name="Barry K."/>
            <person name="Labutti K."/>
            <person name="Kuo R."/>
            <person name="Ohm R.A."/>
            <person name="Bhattacharya S.S."/>
            <person name="Shirouzu T."/>
            <person name="Yoshinaga Y."/>
            <person name="Martin F.M."/>
            <person name="Grigoriev I.V."/>
            <person name="Hibbett D.S."/>
        </authorList>
    </citation>
    <scope>NUCLEOTIDE SEQUENCE [LARGE SCALE GENOMIC DNA]</scope>
    <source>
        <strain evidence="2 3">HHB12733</strain>
    </source>
</reference>
<dbReference type="EMBL" id="KV424393">
    <property type="protein sequence ID" value="KZT44695.1"/>
    <property type="molecule type" value="Genomic_DNA"/>
</dbReference>
<name>A0A166JGE2_9BASI</name>
<feature type="compositionally biased region" description="Polar residues" evidence="1">
    <location>
        <begin position="68"/>
        <end position="77"/>
    </location>
</feature>
<evidence type="ECO:0000313" key="2">
    <source>
        <dbReference type="EMBL" id="KZT44695.1"/>
    </source>
</evidence>
<sequence length="119" mass="12883">MRGTKRKRWRPVIRSPSPAPSRTSPPPEERHVSIYGTPTPTAPKRLHPFFVRTAMTRADTGRDLSAPATHTDTFSSSDVHEDSGTSSDEWTTDSQSTTLGGFLVPDGQSTEDGSGTPSD</sequence>
<keyword evidence="3" id="KW-1185">Reference proteome</keyword>
<proteinExistence type="predicted"/>